<keyword evidence="8" id="KW-0133">Cell shape</keyword>
<dbReference type="InterPro" id="IPR001460">
    <property type="entry name" value="PCN-bd_Tpept"/>
</dbReference>
<dbReference type="GO" id="GO:0008360">
    <property type="term" value="P:regulation of cell shape"/>
    <property type="evidence" value="ECO:0007669"/>
    <property type="project" value="UniProtKB-KW"/>
</dbReference>
<dbReference type="InterPro" id="IPR050396">
    <property type="entry name" value="Glycosyltr_51/Transpeptidase"/>
</dbReference>
<keyword evidence="10 17" id="KW-1133">Transmembrane helix</keyword>
<gene>
    <name evidence="20" type="ORF">JHK64_06135</name>
</gene>
<dbReference type="GO" id="GO:0030288">
    <property type="term" value="C:outer membrane-bounded periplasmic space"/>
    <property type="evidence" value="ECO:0007669"/>
    <property type="project" value="TreeGrafter"/>
</dbReference>
<keyword evidence="11 17" id="KW-0472">Membrane</keyword>
<evidence type="ECO:0000256" key="12">
    <source>
        <dbReference type="ARBA" id="ARBA00023268"/>
    </source>
</evidence>
<keyword evidence="3" id="KW-0645">Protease</keyword>
<evidence type="ECO:0000259" key="18">
    <source>
        <dbReference type="Pfam" id="PF00905"/>
    </source>
</evidence>
<evidence type="ECO:0000256" key="17">
    <source>
        <dbReference type="SAM" id="Phobius"/>
    </source>
</evidence>
<feature type="domain" description="Glycosyl transferase family 51" evidence="19">
    <location>
        <begin position="109"/>
        <end position="282"/>
    </location>
</feature>
<evidence type="ECO:0000256" key="5">
    <source>
        <dbReference type="ARBA" id="ARBA00022679"/>
    </source>
</evidence>
<organism evidence="20 21">
    <name type="scientific">Streptococcus zalophi</name>
    <dbReference type="NCBI Taxonomy" id="640031"/>
    <lineage>
        <taxon>Bacteria</taxon>
        <taxon>Bacillati</taxon>
        <taxon>Bacillota</taxon>
        <taxon>Bacilli</taxon>
        <taxon>Lactobacillales</taxon>
        <taxon>Streptococcaceae</taxon>
        <taxon>Streptococcus</taxon>
    </lineage>
</organism>
<dbReference type="SUPFAM" id="SSF56601">
    <property type="entry name" value="beta-lactamase/transpeptidase-like"/>
    <property type="match status" value="1"/>
</dbReference>
<keyword evidence="7" id="KW-0378">Hydrolase</keyword>
<keyword evidence="1" id="KW-1003">Cell membrane</keyword>
<feature type="region of interest" description="Disordered" evidence="16">
    <location>
        <begin position="781"/>
        <end position="822"/>
    </location>
</feature>
<comment type="caution">
    <text evidence="20">The sequence shown here is derived from an EMBL/GenBank/DDBJ whole genome shotgun (WGS) entry which is preliminary data.</text>
</comment>
<evidence type="ECO:0000256" key="4">
    <source>
        <dbReference type="ARBA" id="ARBA00022676"/>
    </source>
</evidence>
<accession>A0A934PBB4</accession>
<dbReference type="PANTHER" id="PTHR32282">
    <property type="entry name" value="BINDING PROTEIN TRANSPEPTIDASE, PUTATIVE-RELATED"/>
    <property type="match status" value="1"/>
</dbReference>
<dbReference type="InterPro" id="IPR012338">
    <property type="entry name" value="Beta-lactam/transpept-like"/>
</dbReference>
<dbReference type="GO" id="GO:0008658">
    <property type="term" value="F:penicillin binding"/>
    <property type="evidence" value="ECO:0007669"/>
    <property type="project" value="InterPro"/>
</dbReference>
<feature type="domain" description="Penicillin-binding protein transpeptidase" evidence="18">
    <location>
        <begin position="418"/>
        <end position="651"/>
    </location>
</feature>
<proteinExistence type="predicted"/>
<evidence type="ECO:0000256" key="16">
    <source>
        <dbReference type="SAM" id="MobiDB-lite"/>
    </source>
</evidence>
<evidence type="ECO:0000256" key="11">
    <source>
        <dbReference type="ARBA" id="ARBA00023136"/>
    </source>
</evidence>
<dbReference type="NCBIfam" id="NF038274">
    <property type="entry name" value="strep_PBP1B"/>
    <property type="match status" value="1"/>
</dbReference>
<dbReference type="GO" id="GO:0071555">
    <property type="term" value="P:cell wall organization"/>
    <property type="evidence" value="ECO:0007669"/>
    <property type="project" value="UniProtKB-KW"/>
</dbReference>
<evidence type="ECO:0000256" key="7">
    <source>
        <dbReference type="ARBA" id="ARBA00022801"/>
    </source>
</evidence>
<dbReference type="PANTHER" id="PTHR32282:SF32">
    <property type="entry name" value="PENICILLIN-BINDING PROTEIN 2A"/>
    <property type="match status" value="1"/>
</dbReference>
<name>A0A934PBB4_9STRE</name>
<dbReference type="Gene3D" id="1.10.3810.10">
    <property type="entry name" value="Biosynthetic peptidoglycan transglycosylase-like"/>
    <property type="match status" value="1"/>
</dbReference>
<reference evidence="20 21" key="1">
    <citation type="journal article" date="2021" name="Int. J. Syst. Evol. Microbiol.">
        <title>Streptococcus vicugnae sp. nov., isolated from faeces of alpacas (Vicugna pacos) and cattle (Bos taurus), Streptococcus zalophi sp. nov., and Streptococcus pacificus sp. nov., isolated from respiratory tract of California sea lions (Zalophus californianus).</title>
        <authorList>
            <person name="Volokhov D.V."/>
            <person name="Zagorodnyaya T.A."/>
            <person name="Shen Z."/>
            <person name="Blom J."/>
            <person name="Furtak V.A."/>
            <person name="Eisenberg T."/>
            <person name="Fan P."/>
            <person name="Jeong K.C."/>
            <person name="Gao Y."/>
            <person name="Zhang S."/>
            <person name="Amselle M."/>
        </authorList>
    </citation>
    <scope>NUCLEOTIDE SEQUENCE [LARGE SCALE GENOMIC DNA]</scope>
    <source>
        <strain evidence="21">CSL7508-lung</strain>
    </source>
</reference>
<evidence type="ECO:0000256" key="1">
    <source>
        <dbReference type="ARBA" id="ARBA00022475"/>
    </source>
</evidence>
<dbReference type="GO" id="GO:0009252">
    <property type="term" value="P:peptidoglycan biosynthetic process"/>
    <property type="evidence" value="ECO:0007669"/>
    <property type="project" value="UniProtKB-KW"/>
</dbReference>
<evidence type="ECO:0000256" key="9">
    <source>
        <dbReference type="ARBA" id="ARBA00022984"/>
    </source>
</evidence>
<comment type="catalytic activity">
    <reaction evidence="14">
        <text>Preferential cleavage: (Ac)2-L-Lys-D-Ala-|-D-Ala. Also transpeptidation of peptidyl-alanyl moieties that are N-acyl substituents of D-alanine.</text>
        <dbReference type="EC" id="3.4.16.4"/>
    </reaction>
</comment>
<dbReference type="GO" id="GO:0008955">
    <property type="term" value="F:peptidoglycan glycosyltransferase activity"/>
    <property type="evidence" value="ECO:0007669"/>
    <property type="project" value="UniProtKB-EC"/>
</dbReference>
<feature type="transmembrane region" description="Helical" evidence="17">
    <location>
        <begin position="54"/>
        <end position="75"/>
    </location>
</feature>
<dbReference type="InterPro" id="IPR001264">
    <property type="entry name" value="Glyco_trans_51"/>
</dbReference>
<keyword evidence="6 17" id="KW-0812">Transmembrane</keyword>
<evidence type="ECO:0000256" key="2">
    <source>
        <dbReference type="ARBA" id="ARBA00022645"/>
    </source>
</evidence>
<comment type="catalytic activity">
    <reaction evidence="15">
        <text>[GlcNAc-(1-&gt;4)-Mur2Ac(oyl-L-Ala-gamma-D-Glu-L-Lys-D-Ala-D-Ala)](n)-di-trans,octa-cis-undecaprenyl diphosphate + beta-D-GlcNAc-(1-&gt;4)-Mur2Ac(oyl-L-Ala-gamma-D-Glu-L-Lys-D-Ala-D-Ala)-di-trans,octa-cis-undecaprenyl diphosphate = [GlcNAc-(1-&gt;4)-Mur2Ac(oyl-L-Ala-gamma-D-Glu-L-Lys-D-Ala-D-Ala)](n+1)-di-trans,octa-cis-undecaprenyl diphosphate + di-trans,octa-cis-undecaprenyl diphosphate + H(+)</text>
        <dbReference type="Rhea" id="RHEA:23708"/>
        <dbReference type="Rhea" id="RHEA-COMP:9602"/>
        <dbReference type="Rhea" id="RHEA-COMP:9603"/>
        <dbReference type="ChEBI" id="CHEBI:15378"/>
        <dbReference type="ChEBI" id="CHEBI:58405"/>
        <dbReference type="ChEBI" id="CHEBI:60033"/>
        <dbReference type="ChEBI" id="CHEBI:78435"/>
        <dbReference type="EC" id="2.4.99.28"/>
    </reaction>
</comment>
<evidence type="ECO:0000256" key="15">
    <source>
        <dbReference type="ARBA" id="ARBA00049902"/>
    </source>
</evidence>
<dbReference type="Gene3D" id="3.40.710.10">
    <property type="entry name" value="DD-peptidase/beta-lactamase superfamily"/>
    <property type="match status" value="1"/>
</dbReference>
<dbReference type="Pfam" id="PF00905">
    <property type="entry name" value="Transpeptidase"/>
    <property type="match status" value="1"/>
</dbReference>
<evidence type="ECO:0000256" key="6">
    <source>
        <dbReference type="ARBA" id="ARBA00022692"/>
    </source>
</evidence>
<keyword evidence="5" id="KW-0808">Transferase</keyword>
<evidence type="ECO:0000256" key="14">
    <source>
        <dbReference type="ARBA" id="ARBA00034000"/>
    </source>
</evidence>
<dbReference type="GO" id="GO:0009002">
    <property type="term" value="F:serine-type D-Ala-D-Ala carboxypeptidase activity"/>
    <property type="evidence" value="ECO:0007669"/>
    <property type="project" value="UniProtKB-EC"/>
</dbReference>
<protein>
    <submittedName>
        <fullName evidence="20">Penicillin-binding protein</fullName>
    </submittedName>
</protein>
<evidence type="ECO:0000256" key="8">
    <source>
        <dbReference type="ARBA" id="ARBA00022960"/>
    </source>
</evidence>
<dbReference type="InterPro" id="IPR023346">
    <property type="entry name" value="Lysozyme-like_dom_sf"/>
</dbReference>
<sequence length="822" mass="89630">MKQSDKDNLKDIITKKTQSLKNKMSGKKTSKSPQLSMMDIGSVFLRTLKLMSDFFYVIVLLFAFLGMGIGFGYFASQIDDVEIPDRETLIADVSSLTSISRMTFSDDSLISTINTDLLRTPVGSDAISDNIKNAIIATEDENFMTHKGVVPKAVFRATLTSVLGVGETSGGSTLTQQLLKQQVLGDDPTFKRKAKEIIYALSLERYMDKDEILTKYLNVSPFGRNNKGQNIAGIEEAAQGIFGVSAKDLTIPQSAFLAGLPQSPIVYSPYTSTGEFKTEEDMAIGLKRAQNVLYSMYRTGQLSKADYESYKAYDLKQDFRQPEAIIEDNHDYLYYTVLAEAKDIMYDYLVKKDGVSEQDLKNDDTKQAYEEKALKAIQLGGYTIQTTINKTVHNAMQDAARNYGGLLDDGTGQVQMGNVLLDNRTGAVIGFIGGRDYNTNQNNHAFDTYRSPGSSIKPILAYGPAIDQGLMGSASILSNYPTTFSSGQKIMHGVDEGTSMVTLQEALNTSWNIPAFWTYQMLLREGVDVKGYMEKMGYSIPYYDIESLPLGGGIETSVVQQTNAYQAIANNGVFLKEYIVSKITDADGNVIYEHQPEPIQVYSKATANIMTSLLRGPISSGTTTTFASRLSGLNGNLLGVDWIGKTGTTNETSDVWLMLSTPSVSLGSWAGHDDNSSLAALTGYNNHANYVAHLVTAINSADPNILGSAEKFTMDPSVISASVLNSTGLKPGSVSLNGRTINVGGSTTTSLWAKNGPGVTTYKFAIGGTDNDYAKAWAKIVDSNPQPTPKPKEEKTTKEEKPQTEEDDNANNNGNDNDNHEP</sequence>
<keyword evidence="12" id="KW-0511">Multifunctional enzyme</keyword>
<evidence type="ECO:0000313" key="21">
    <source>
        <dbReference type="Proteomes" id="UP000644875"/>
    </source>
</evidence>
<feature type="compositionally biased region" description="Basic and acidic residues" evidence="16">
    <location>
        <begin position="790"/>
        <end position="804"/>
    </location>
</feature>
<keyword evidence="2" id="KW-0121">Carboxypeptidase</keyword>
<dbReference type="Proteomes" id="UP000644875">
    <property type="component" value="Unassembled WGS sequence"/>
</dbReference>
<dbReference type="InterPro" id="IPR036950">
    <property type="entry name" value="PBP_transglycosylase"/>
</dbReference>
<dbReference type="GO" id="GO:0006508">
    <property type="term" value="P:proteolysis"/>
    <property type="evidence" value="ECO:0007669"/>
    <property type="project" value="UniProtKB-KW"/>
</dbReference>
<dbReference type="Pfam" id="PF00912">
    <property type="entry name" value="Transgly"/>
    <property type="match status" value="1"/>
</dbReference>
<evidence type="ECO:0000256" key="3">
    <source>
        <dbReference type="ARBA" id="ARBA00022670"/>
    </source>
</evidence>
<evidence type="ECO:0000259" key="19">
    <source>
        <dbReference type="Pfam" id="PF00912"/>
    </source>
</evidence>
<keyword evidence="9" id="KW-0573">Peptidoglycan synthesis</keyword>
<dbReference type="AlphaFoldDB" id="A0A934PBB4"/>
<keyword evidence="21" id="KW-1185">Reference proteome</keyword>
<keyword evidence="13" id="KW-0961">Cell wall biogenesis/degradation</keyword>
<dbReference type="Gene3D" id="3.40.50.12800">
    <property type="match status" value="1"/>
</dbReference>
<evidence type="ECO:0000256" key="13">
    <source>
        <dbReference type="ARBA" id="ARBA00023316"/>
    </source>
</evidence>
<evidence type="ECO:0000313" key="20">
    <source>
        <dbReference type="EMBL" id="MBJ8350210.1"/>
    </source>
</evidence>
<keyword evidence="4" id="KW-0328">Glycosyltransferase</keyword>
<evidence type="ECO:0000256" key="10">
    <source>
        <dbReference type="ARBA" id="ARBA00022989"/>
    </source>
</evidence>
<dbReference type="EMBL" id="JAENBP010000007">
    <property type="protein sequence ID" value="MBJ8350210.1"/>
    <property type="molecule type" value="Genomic_DNA"/>
</dbReference>
<dbReference type="SUPFAM" id="SSF53955">
    <property type="entry name" value="Lysozyme-like"/>
    <property type="match status" value="1"/>
</dbReference>